<dbReference type="AlphaFoldDB" id="U6G349"/>
<proteinExistence type="predicted"/>
<feature type="domain" description="Aminoacyl-transfer RNA synthetases class-II family profile" evidence="7">
    <location>
        <begin position="115"/>
        <end position="319"/>
    </location>
</feature>
<name>U6G349_9EIME</name>
<keyword evidence="4" id="KW-0547">Nucleotide-binding</keyword>
<keyword evidence="1" id="KW-0963">Cytoplasm</keyword>
<dbReference type="GO" id="GO:0005829">
    <property type="term" value="C:cytosol"/>
    <property type="evidence" value="ECO:0007669"/>
    <property type="project" value="TreeGrafter"/>
</dbReference>
<dbReference type="GO" id="GO:0004071">
    <property type="term" value="F:aspartate-ammonia ligase activity"/>
    <property type="evidence" value="ECO:0007669"/>
    <property type="project" value="UniProtKB-EC"/>
</dbReference>
<dbReference type="Proteomes" id="UP000018201">
    <property type="component" value="Unassembled WGS sequence"/>
</dbReference>
<sequence>MDRPSVSSGRCPPRSYNPVLTLRETEFAVQLLKCDFMKLLSQKLNLIPVVAPRFVARHSGLQDFLDGVMQPVSFTAQALPDRPIQVVHSLAKWKRKALETYDISAHEGVITDMVAIRKDEDLDPTHSLLVDQWDWEQKIDTEDRNLDYLKSTVKKVYDALVEVEDSLCRRFPKLSPVLPRSITFVHSQELADRWPDLSPPLREQKAVEEYGAIFVRGIGAPLSDGAPHGTRSWDYDDYTTTASDGRQGLNGDIVVLDPTSGKALELSSMGIRVDADAMLRQAKAAGISDDALQSPFHQELLGGSLPPCIGGGIGQERMIEEYRAAGCTLL</sequence>
<keyword evidence="9" id="KW-1185">Reference proteome</keyword>
<reference evidence="8" key="1">
    <citation type="submission" date="2013-10" db="EMBL/GenBank/DDBJ databases">
        <title>Genomic analysis of the causative agents of coccidiosis in chickens.</title>
        <authorList>
            <person name="Reid A.J."/>
            <person name="Blake D."/>
            <person name="Billington K."/>
            <person name="Browne H."/>
            <person name="Dunn M."/>
            <person name="Hung S."/>
            <person name="Kawahara F."/>
            <person name="Miranda-Saavedra D."/>
            <person name="Mourier T."/>
            <person name="Nagra H."/>
            <person name="Otto T.D."/>
            <person name="Rawlings N."/>
            <person name="Sanchez A."/>
            <person name="Sanders M."/>
            <person name="Subramaniam C."/>
            <person name="Tay Y."/>
            <person name="Dear P."/>
            <person name="Doerig C."/>
            <person name="Gruber A."/>
            <person name="Parkinson J."/>
            <person name="Shirley M."/>
            <person name="Wan K.L."/>
            <person name="Berriman M."/>
            <person name="Tomley F."/>
            <person name="Pain A."/>
        </authorList>
    </citation>
    <scope>NUCLEOTIDE SEQUENCE [LARGE SCALE GENOMIC DNA]</scope>
    <source>
        <strain evidence="8">Houghton</strain>
    </source>
</reference>
<evidence type="ECO:0000313" key="8">
    <source>
        <dbReference type="EMBL" id="CDI74605.1"/>
    </source>
</evidence>
<dbReference type="Pfam" id="PF03590">
    <property type="entry name" value="AsnA"/>
    <property type="match status" value="1"/>
</dbReference>
<dbReference type="PROSITE" id="PS50862">
    <property type="entry name" value="AA_TRNA_LIGASE_II"/>
    <property type="match status" value="1"/>
</dbReference>
<protein>
    <submittedName>
        <fullName evidence="8">Aspartate-ammonia ligase, related</fullName>
        <ecNumber evidence="8">6.3.1.1</ecNumber>
    </submittedName>
</protein>
<dbReference type="EC" id="6.3.1.1" evidence="8"/>
<dbReference type="Gene3D" id="3.30.930.10">
    <property type="entry name" value="Bira Bifunctional Protein, Domain 2"/>
    <property type="match status" value="1"/>
</dbReference>
<dbReference type="EMBL" id="HG690458">
    <property type="protein sequence ID" value="CDI74605.1"/>
    <property type="molecule type" value="Genomic_DNA"/>
</dbReference>
<dbReference type="SUPFAM" id="SSF55681">
    <property type="entry name" value="Class II aaRS and biotin synthetases"/>
    <property type="match status" value="1"/>
</dbReference>
<dbReference type="PANTHER" id="PTHR30073:SF5">
    <property type="entry name" value="ASPARTATE--AMMONIA LIGASE"/>
    <property type="match status" value="1"/>
</dbReference>
<dbReference type="PANTHER" id="PTHR30073">
    <property type="entry name" value="ASPARTATE--AMMONIA LIGASE"/>
    <property type="match status" value="1"/>
</dbReference>
<keyword evidence="2 8" id="KW-0436">Ligase</keyword>
<evidence type="ECO:0000259" key="7">
    <source>
        <dbReference type="PROSITE" id="PS50862"/>
    </source>
</evidence>
<evidence type="ECO:0000313" key="9">
    <source>
        <dbReference type="Proteomes" id="UP000018201"/>
    </source>
</evidence>
<evidence type="ECO:0000256" key="1">
    <source>
        <dbReference type="ARBA" id="ARBA00022490"/>
    </source>
</evidence>
<organism evidence="8 9">
    <name type="scientific">Eimeria praecox</name>
    <dbReference type="NCBI Taxonomy" id="51316"/>
    <lineage>
        <taxon>Eukaryota</taxon>
        <taxon>Sar</taxon>
        <taxon>Alveolata</taxon>
        <taxon>Apicomplexa</taxon>
        <taxon>Conoidasida</taxon>
        <taxon>Coccidia</taxon>
        <taxon>Eucoccidiorida</taxon>
        <taxon>Eimeriorina</taxon>
        <taxon>Eimeriidae</taxon>
        <taxon>Eimeria</taxon>
    </lineage>
</organism>
<dbReference type="InterPro" id="IPR004618">
    <property type="entry name" value="AsnA"/>
</dbReference>
<dbReference type="NCBIfam" id="TIGR00669">
    <property type="entry name" value="asnA"/>
    <property type="match status" value="1"/>
</dbReference>
<evidence type="ECO:0000256" key="4">
    <source>
        <dbReference type="ARBA" id="ARBA00022741"/>
    </source>
</evidence>
<evidence type="ECO:0000256" key="5">
    <source>
        <dbReference type="ARBA" id="ARBA00022840"/>
    </source>
</evidence>
<dbReference type="OrthoDB" id="396916at2759"/>
<dbReference type="InterPro" id="IPR006195">
    <property type="entry name" value="aa-tRNA-synth_II"/>
</dbReference>
<dbReference type="GO" id="GO:0006529">
    <property type="term" value="P:asparagine biosynthetic process"/>
    <property type="evidence" value="ECO:0007669"/>
    <property type="project" value="UniProtKB-KW"/>
</dbReference>
<keyword evidence="5" id="KW-0067">ATP-binding</keyword>
<gene>
    <name evidence="8" type="ORF">EPH_0014240</name>
</gene>
<evidence type="ECO:0000256" key="6">
    <source>
        <dbReference type="ARBA" id="ARBA00022888"/>
    </source>
</evidence>
<reference evidence="8" key="2">
    <citation type="submission" date="2013-10" db="EMBL/GenBank/DDBJ databases">
        <authorList>
            <person name="Aslett M."/>
        </authorList>
    </citation>
    <scope>NUCLEOTIDE SEQUENCE [LARGE SCALE GENOMIC DNA]</scope>
    <source>
        <strain evidence="8">Houghton</strain>
    </source>
</reference>
<accession>U6G349</accession>
<dbReference type="PIRSF" id="PIRSF001555">
    <property type="entry name" value="Asp_ammon_ligase"/>
    <property type="match status" value="1"/>
</dbReference>
<keyword evidence="6" id="KW-0061">Asparagine biosynthesis</keyword>
<dbReference type="InterPro" id="IPR045864">
    <property type="entry name" value="aa-tRNA-synth_II/BPL/LPL"/>
</dbReference>
<evidence type="ECO:0000256" key="2">
    <source>
        <dbReference type="ARBA" id="ARBA00022598"/>
    </source>
</evidence>
<keyword evidence="3" id="KW-0028">Amino-acid biosynthesis</keyword>
<evidence type="ECO:0000256" key="3">
    <source>
        <dbReference type="ARBA" id="ARBA00022605"/>
    </source>
</evidence>
<dbReference type="GO" id="GO:0005524">
    <property type="term" value="F:ATP binding"/>
    <property type="evidence" value="ECO:0007669"/>
    <property type="project" value="UniProtKB-KW"/>
</dbReference>
<dbReference type="VEuPathDB" id="ToxoDB:EPH_0014240"/>